<protein>
    <recommendedName>
        <fullName evidence="1">Flavodoxin-like domain-containing protein</fullName>
    </recommendedName>
</protein>
<name>A0A0R2NPE8_9LACO</name>
<dbReference type="SUPFAM" id="SSF52218">
    <property type="entry name" value="Flavoproteins"/>
    <property type="match status" value="1"/>
</dbReference>
<evidence type="ECO:0000313" key="2">
    <source>
        <dbReference type="EMBL" id="KRO26587.1"/>
    </source>
</evidence>
<proteinExistence type="predicted"/>
<dbReference type="Proteomes" id="UP000050920">
    <property type="component" value="Unassembled WGS sequence"/>
</dbReference>
<dbReference type="GO" id="GO:0016651">
    <property type="term" value="F:oxidoreductase activity, acting on NAD(P)H"/>
    <property type="evidence" value="ECO:0007669"/>
    <property type="project" value="UniProtKB-ARBA"/>
</dbReference>
<evidence type="ECO:0000259" key="1">
    <source>
        <dbReference type="Pfam" id="PF12682"/>
    </source>
</evidence>
<dbReference type="InterPro" id="IPR029039">
    <property type="entry name" value="Flavoprotein-like_sf"/>
</dbReference>
<dbReference type="InterPro" id="IPR008254">
    <property type="entry name" value="Flavodoxin/NO_synth"/>
</dbReference>
<dbReference type="Gene3D" id="3.40.50.360">
    <property type="match status" value="1"/>
</dbReference>
<accession>A0A0R2NPE8</accession>
<dbReference type="EMBL" id="AYGX02000119">
    <property type="protein sequence ID" value="KRO26587.1"/>
    <property type="molecule type" value="Genomic_DNA"/>
</dbReference>
<dbReference type="Pfam" id="PF12682">
    <property type="entry name" value="Flavodoxin_4"/>
    <property type="match status" value="1"/>
</dbReference>
<dbReference type="GO" id="GO:0010181">
    <property type="term" value="F:FMN binding"/>
    <property type="evidence" value="ECO:0007669"/>
    <property type="project" value="InterPro"/>
</dbReference>
<reference evidence="2 3" key="1">
    <citation type="journal article" date="2015" name="Genome Announc.">
        <title>Expanding the biotechnology potential of lactobacilli through comparative genomics of 213 strains and associated genera.</title>
        <authorList>
            <person name="Sun Z."/>
            <person name="Harris H.M."/>
            <person name="McCann A."/>
            <person name="Guo C."/>
            <person name="Argimon S."/>
            <person name="Zhang W."/>
            <person name="Yang X."/>
            <person name="Jeffery I.B."/>
            <person name="Cooney J.C."/>
            <person name="Kagawa T.F."/>
            <person name="Liu W."/>
            <person name="Song Y."/>
            <person name="Salvetti E."/>
            <person name="Wrobel A."/>
            <person name="Rasinkangas P."/>
            <person name="Parkhill J."/>
            <person name="Rea M.C."/>
            <person name="O'Sullivan O."/>
            <person name="Ritari J."/>
            <person name="Douillard F.P."/>
            <person name="Paul Ross R."/>
            <person name="Yang R."/>
            <person name="Briner A.E."/>
            <person name="Felis G.E."/>
            <person name="de Vos W.M."/>
            <person name="Barrangou R."/>
            <person name="Klaenhammer T.R."/>
            <person name="Caufield P.W."/>
            <person name="Cui Y."/>
            <person name="Zhang H."/>
            <person name="O'Toole P.W."/>
        </authorList>
    </citation>
    <scope>NUCLEOTIDE SEQUENCE [LARGE SCALE GENOMIC DNA]</scope>
    <source>
        <strain evidence="2 3">DSM 21115</strain>
    </source>
</reference>
<sequence>MANKTLVVYYSWSATTATMAELVKNVTQSEMVDLTVADEVFPSDMYATADIAKQQLATGQLPALTTTLPDLSQYDTIYVGGPVWGGQVATPVATFLSQLGPFNGALVPFYTDAGTPGAYEADFKRQVAATITVKPGLGLTARQLQTVTQATQTIQAWA</sequence>
<organism evidence="2 3">
    <name type="scientific">Lactiplantibacillus fabifermentans DSM 21115</name>
    <dbReference type="NCBI Taxonomy" id="1413187"/>
    <lineage>
        <taxon>Bacteria</taxon>
        <taxon>Bacillati</taxon>
        <taxon>Bacillota</taxon>
        <taxon>Bacilli</taxon>
        <taxon>Lactobacillales</taxon>
        <taxon>Lactobacillaceae</taxon>
        <taxon>Lactiplantibacillus</taxon>
    </lineage>
</organism>
<dbReference type="PANTHER" id="PTHR39201">
    <property type="entry name" value="EXPORTED PROTEIN-RELATED"/>
    <property type="match status" value="1"/>
</dbReference>
<feature type="domain" description="Flavodoxin-like" evidence="1">
    <location>
        <begin position="4"/>
        <end position="139"/>
    </location>
</feature>
<dbReference type="RefSeq" id="WP_024626345.1">
    <property type="nucleotide sequence ID" value="NZ_AYGX02000119.1"/>
</dbReference>
<keyword evidence="3" id="KW-1185">Reference proteome</keyword>
<dbReference type="AlphaFoldDB" id="A0A0R2NPE8"/>
<gene>
    <name evidence="2" type="ORF">DY78_GL000805</name>
</gene>
<comment type="caution">
    <text evidence="2">The sequence shown here is derived from an EMBL/GenBank/DDBJ whole genome shotgun (WGS) entry which is preliminary data.</text>
</comment>
<dbReference type="PANTHER" id="PTHR39201:SF1">
    <property type="entry name" value="FLAVODOXIN-LIKE DOMAIN-CONTAINING PROTEIN"/>
    <property type="match status" value="1"/>
</dbReference>
<evidence type="ECO:0000313" key="3">
    <source>
        <dbReference type="Proteomes" id="UP000050920"/>
    </source>
</evidence>